<dbReference type="InterPro" id="IPR036037">
    <property type="entry name" value="MYSc_Myo17"/>
</dbReference>
<feature type="compositionally biased region" description="Basic and acidic residues" evidence="17">
    <location>
        <begin position="785"/>
        <end position="795"/>
    </location>
</feature>
<dbReference type="EMBL" id="WHVB01000003">
    <property type="protein sequence ID" value="KAF8484794.1"/>
    <property type="molecule type" value="Genomic_DNA"/>
</dbReference>
<dbReference type="Pfam" id="PF00173">
    <property type="entry name" value="Cyt-b5"/>
    <property type="match status" value="1"/>
</dbReference>
<feature type="transmembrane region" description="Helical" evidence="18">
    <location>
        <begin position="1608"/>
        <end position="1634"/>
    </location>
</feature>
<dbReference type="InterPro" id="IPR001199">
    <property type="entry name" value="Cyt_B5-like_heme/steroid-bd"/>
</dbReference>
<feature type="region of interest" description="Disordered" evidence="17">
    <location>
        <begin position="841"/>
        <end position="893"/>
    </location>
</feature>
<name>A0A9P5N2Z7_9AGAM</name>
<dbReference type="GO" id="GO:0030428">
    <property type="term" value="C:cell septum"/>
    <property type="evidence" value="ECO:0007669"/>
    <property type="project" value="TreeGrafter"/>
</dbReference>
<dbReference type="Gene3D" id="3.10.120.10">
    <property type="entry name" value="Cytochrome b5-like heme/steroid binding domain"/>
    <property type="match status" value="1"/>
</dbReference>
<dbReference type="EC" id="2.4.1.16" evidence="2"/>
<dbReference type="PRINTS" id="PR00193">
    <property type="entry name" value="MYOSINHEAVY"/>
</dbReference>
<dbReference type="SUPFAM" id="SSF55856">
    <property type="entry name" value="Cytochrome b5-like heme/steroid binding domain"/>
    <property type="match status" value="1"/>
</dbReference>
<dbReference type="Gene3D" id="1.20.120.720">
    <property type="entry name" value="Myosin VI head, motor domain, U50 subdomain"/>
    <property type="match status" value="1"/>
</dbReference>
<keyword evidence="12 16" id="KW-0505">Motor protein</keyword>
<reference evidence="22" key="1">
    <citation type="submission" date="2019-10" db="EMBL/GenBank/DDBJ databases">
        <authorList>
            <consortium name="DOE Joint Genome Institute"/>
            <person name="Kuo A."/>
            <person name="Miyauchi S."/>
            <person name="Kiss E."/>
            <person name="Drula E."/>
            <person name="Kohler A."/>
            <person name="Sanchez-Garcia M."/>
            <person name="Andreopoulos B."/>
            <person name="Barry K.W."/>
            <person name="Bonito G."/>
            <person name="Buee M."/>
            <person name="Carver A."/>
            <person name="Chen C."/>
            <person name="Cichocki N."/>
            <person name="Clum A."/>
            <person name="Culley D."/>
            <person name="Crous P.W."/>
            <person name="Fauchery L."/>
            <person name="Girlanda M."/>
            <person name="Hayes R."/>
            <person name="Keri Z."/>
            <person name="LaButti K."/>
            <person name="Lipzen A."/>
            <person name="Lombard V."/>
            <person name="Magnuson J."/>
            <person name="Maillard F."/>
            <person name="Morin E."/>
            <person name="Murat C."/>
            <person name="Nolan M."/>
            <person name="Ohm R."/>
            <person name="Pangilinan J."/>
            <person name="Pereira M."/>
            <person name="Perotto S."/>
            <person name="Peter M."/>
            <person name="Riley R."/>
            <person name="Sitrit Y."/>
            <person name="Stielow B."/>
            <person name="Szollosi G."/>
            <person name="Zifcakova L."/>
            <person name="Stursova M."/>
            <person name="Spatafora J.W."/>
            <person name="Tedersoo L."/>
            <person name="Vaario L.-M."/>
            <person name="Yamada A."/>
            <person name="Yan M."/>
            <person name="Wang P."/>
            <person name="Xu J."/>
            <person name="Bruns T."/>
            <person name="Baldrian P."/>
            <person name="Vilgalys R."/>
            <person name="Henrissat B."/>
            <person name="Grigoriev I.V."/>
            <person name="Hibbett D."/>
            <person name="Nagy L.G."/>
            <person name="Martin F.M."/>
        </authorList>
    </citation>
    <scope>NUCLEOTIDE SEQUENCE</scope>
    <source>
        <strain evidence="22">Prilba</strain>
    </source>
</reference>
<feature type="compositionally biased region" description="Acidic residues" evidence="17">
    <location>
        <begin position="796"/>
        <end position="807"/>
    </location>
</feature>
<evidence type="ECO:0000256" key="14">
    <source>
        <dbReference type="ARBA" id="ARBA00023203"/>
    </source>
</evidence>
<dbReference type="CDD" id="cd14879">
    <property type="entry name" value="MYSc_Myo17"/>
    <property type="match status" value="1"/>
</dbReference>
<evidence type="ECO:0000256" key="2">
    <source>
        <dbReference type="ARBA" id="ARBA00012543"/>
    </source>
</evidence>
<evidence type="ECO:0000259" key="21">
    <source>
        <dbReference type="PROSITE" id="PS51998"/>
    </source>
</evidence>
<dbReference type="GO" id="GO:0016459">
    <property type="term" value="C:myosin complex"/>
    <property type="evidence" value="ECO:0007669"/>
    <property type="project" value="UniProtKB-KW"/>
</dbReference>
<dbReference type="SUPFAM" id="SSF109715">
    <property type="entry name" value="DEK C-terminal domain"/>
    <property type="match status" value="1"/>
</dbReference>
<evidence type="ECO:0000256" key="8">
    <source>
        <dbReference type="ARBA" id="ARBA00022840"/>
    </source>
</evidence>
<dbReference type="Gene3D" id="1.20.58.530">
    <property type="match status" value="1"/>
</dbReference>
<keyword evidence="8 16" id="KW-0067">ATP-binding</keyword>
<dbReference type="PANTHER" id="PTHR22914">
    <property type="entry name" value="CHITIN SYNTHASE"/>
    <property type="match status" value="1"/>
</dbReference>
<dbReference type="GO" id="GO:0005524">
    <property type="term" value="F:ATP binding"/>
    <property type="evidence" value="ECO:0007669"/>
    <property type="project" value="UniProtKB-UniRule"/>
</dbReference>
<dbReference type="GO" id="GO:0031505">
    <property type="term" value="P:fungal-type cell wall organization"/>
    <property type="evidence" value="ECO:0007669"/>
    <property type="project" value="TreeGrafter"/>
</dbReference>
<feature type="domain" description="Myosin motor" evidence="20">
    <location>
        <begin position="19"/>
        <end position="784"/>
    </location>
</feature>
<comment type="subcellular location">
    <subcellularLocation>
        <location evidence="1">Cell membrane</location>
        <topology evidence="1">Multi-pass membrane protein</topology>
    </subcellularLocation>
</comment>
<dbReference type="Pfam" id="PF03142">
    <property type="entry name" value="Chitin_synth_2"/>
    <property type="match status" value="1"/>
</dbReference>
<dbReference type="InterPro" id="IPR004835">
    <property type="entry name" value="Chitin_synth"/>
</dbReference>
<dbReference type="SUPFAM" id="SSF52540">
    <property type="entry name" value="P-loop containing nucleoside triphosphate hydrolases"/>
    <property type="match status" value="1"/>
</dbReference>
<evidence type="ECO:0000256" key="13">
    <source>
        <dbReference type="ARBA" id="ARBA00023180"/>
    </source>
</evidence>
<keyword evidence="5" id="KW-0808">Transferase</keyword>
<evidence type="ECO:0000256" key="10">
    <source>
        <dbReference type="ARBA" id="ARBA00023123"/>
    </source>
</evidence>
<dbReference type="Gene3D" id="3.90.550.10">
    <property type="entry name" value="Spore Coat Polysaccharide Biosynthesis Protein SpsA, Chain A"/>
    <property type="match status" value="1"/>
</dbReference>
<keyword evidence="11 18" id="KW-0472">Membrane</keyword>
<dbReference type="PANTHER" id="PTHR22914:SF13">
    <property type="entry name" value="CHITIN SYNTHASE"/>
    <property type="match status" value="1"/>
</dbReference>
<keyword evidence="4" id="KW-0328">Glycosyltransferase</keyword>
<keyword evidence="10 16" id="KW-0518">Myosin</keyword>
<accession>A0A9P5N2Z7</accession>
<evidence type="ECO:0000256" key="7">
    <source>
        <dbReference type="ARBA" id="ARBA00022741"/>
    </source>
</evidence>
<dbReference type="Gene3D" id="1.10.10.60">
    <property type="entry name" value="Homeodomain-like"/>
    <property type="match status" value="1"/>
</dbReference>
<feature type="transmembrane region" description="Helical" evidence="18">
    <location>
        <begin position="913"/>
        <end position="933"/>
    </location>
</feature>
<evidence type="ECO:0000256" key="18">
    <source>
        <dbReference type="SAM" id="Phobius"/>
    </source>
</evidence>
<evidence type="ECO:0000256" key="11">
    <source>
        <dbReference type="ARBA" id="ARBA00023136"/>
    </source>
</evidence>
<feature type="compositionally biased region" description="Polar residues" evidence="17">
    <location>
        <begin position="1771"/>
        <end position="1813"/>
    </location>
</feature>
<reference evidence="22" key="2">
    <citation type="journal article" date="2020" name="Nat. Commun.">
        <title>Large-scale genome sequencing of mycorrhizal fungi provides insights into the early evolution of symbiotic traits.</title>
        <authorList>
            <person name="Miyauchi S."/>
            <person name="Kiss E."/>
            <person name="Kuo A."/>
            <person name="Drula E."/>
            <person name="Kohler A."/>
            <person name="Sanchez-Garcia M."/>
            <person name="Morin E."/>
            <person name="Andreopoulos B."/>
            <person name="Barry K.W."/>
            <person name="Bonito G."/>
            <person name="Buee M."/>
            <person name="Carver A."/>
            <person name="Chen C."/>
            <person name="Cichocki N."/>
            <person name="Clum A."/>
            <person name="Culley D."/>
            <person name="Crous P.W."/>
            <person name="Fauchery L."/>
            <person name="Girlanda M."/>
            <person name="Hayes R.D."/>
            <person name="Keri Z."/>
            <person name="LaButti K."/>
            <person name="Lipzen A."/>
            <person name="Lombard V."/>
            <person name="Magnuson J."/>
            <person name="Maillard F."/>
            <person name="Murat C."/>
            <person name="Nolan M."/>
            <person name="Ohm R.A."/>
            <person name="Pangilinan J."/>
            <person name="Pereira M.F."/>
            <person name="Perotto S."/>
            <person name="Peter M."/>
            <person name="Pfister S."/>
            <person name="Riley R."/>
            <person name="Sitrit Y."/>
            <person name="Stielow J.B."/>
            <person name="Szollosi G."/>
            <person name="Zifcakova L."/>
            <person name="Stursova M."/>
            <person name="Spatafora J.W."/>
            <person name="Tedersoo L."/>
            <person name="Vaario L.M."/>
            <person name="Yamada A."/>
            <person name="Yan M."/>
            <person name="Wang P."/>
            <person name="Xu J."/>
            <person name="Bruns T."/>
            <person name="Baldrian P."/>
            <person name="Vilgalys R."/>
            <person name="Dunand C."/>
            <person name="Henrissat B."/>
            <person name="Grigoriev I.V."/>
            <person name="Hibbett D."/>
            <person name="Nagy L.G."/>
            <person name="Martin F.M."/>
        </authorList>
    </citation>
    <scope>NUCLEOTIDE SEQUENCE</scope>
    <source>
        <strain evidence="22">Prilba</strain>
    </source>
</reference>
<feature type="transmembrane region" description="Helical" evidence="18">
    <location>
        <begin position="949"/>
        <end position="967"/>
    </location>
</feature>
<feature type="region of interest" description="Disordered" evidence="17">
    <location>
        <begin position="75"/>
        <end position="97"/>
    </location>
</feature>
<dbReference type="PROSITE" id="PS50255">
    <property type="entry name" value="CYTOCHROME_B5_2"/>
    <property type="match status" value="1"/>
</dbReference>
<dbReference type="Pfam" id="PF08766">
    <property type="entry name" value="DEK_C"/>
    <property type="match status" value="1"/>
</dbReference>
<dbReference type="SUPFAM" id="SSF53448">
    <property type="entry name" value="Nucleotide-diphospho-sugar transferases"/>
    <property type="match status" value="1"/>
</dbReference>
<evidence type="ECO:0000313" key="23">
    <source>
        <dbReference type="Proteomes" id="UP000759537"/>
    </source>
</evidence>
<evidence type="ECO:0000256" key="3">
    <source>
        <dbReference type="ARBA" id="ARBA00022475"/>
    </source>
</evidence>
<evidence type="ECO:0000313" key="22">
    <source>
        <dbReference type="EMBL" id="KAF8484794.1"/>
    </source>
</evidence>
<dbReference type="GO" id="GO:0005886">
    <property type="term" value="C:plasma membrane"/>
    <property type="evidence" value="ECO:0007669"/>
    <property type="project" value="UniProtKB-SubCell"/>
</dbReference>
<evidence type="ECO:0000256" key="15">
    <source>
        <dbReference type="ARBA" id="ARBA00048014"/>
    </source>
</evidence>
<keyword evidence="9 18" id="KW-1133">Transmembrane helix</keyword>
<dbReference type="GO" id="GO:0003779">
    <property type="term" value="F:actin binding"/>
    <property type="evidence" value="ECO:0007669"/>
    <property type="project" value="UniProtKB-KW"/>
</dbReference>
<feature type="region of interest" description="Disordered" evidence="17">
    <location>
        <begin position="785"/>
        <end position="824"/>
    </location>
</feature>
<evidence type="ECO:0000256" key="9">
    <source>
        <dbReference type="ARBA" id="ARBA00022989"/>
    </source>
</evidence>
<dbReference type="OrthoDB" id="370884at2759"/>
<gene>
    <name evidence="22" type="ORF">DFH94DRAFT_716119</name>
</gene>
<dbReference type="Gene3D" id="1.10.10.820">
    <property type="match status" value="1"/>
</dbReference>
<keyword evidence="13" id="KW-0325">Glycoprotein</keyword>
<evidence type="ECO:0000256" key="1">
    <source>
        <dbReference type="ARBA" id="ARBA00004651"/>
    </source>
</evidence>
<evidence type="ECO:0000256" key="6">
    <source>
        <dbReference type="ARBA" id="ARBA00022692"/>
    </source>
</evidence>
<feature type="domain" description="Cytochrome b5 heme-binding" evidence="19">
    <location>
        <begin position="978"/>
        <end position="1040"/>
    </location>
</feature>
<feature type="binding site" evidence="16">
    <location>
        <begin position="124"/>
        <end position="131"/>
    </location>
    <ligand>
        <name>ATP</name>
        <dbReference type="ChEBI" id="CHEBI:30616"/>
    </ligand>
</feature>
<dbReference type="InterPro" id="IPR014876">
    <property type="entry name" value="DEK_C"/>
</dbReference>
<dbReference type="PROSITE" id="PS51456">
    <property type="entry name" value="MYOSIN_MOTOR"/>
    <property type="match status" value="1"/>
</dbReference>
<dbReference type="GO" id="GO:0006031">
    <property type="term" value="P:chitin biosynthetic process"/>
    <property type="evidence" value="ECO:0007669"/>
    <property type="project" value="TreeGrafter"/>
</dbReference>
<keyword evidence="23" id="KW-1185">Reference proteome</keyword>
<evidence type="ECO:0000256" key="12">
    <source>
        <dbReference type="ARBA" id="ARBA00023175"/>
    </source>
</evidence>
<comment type="catalytic activity">
    <reaction evidence="15">
        <text>[(1-&gt;4)-N-acetyl-beta-D-glucosaminyl](n) + UDP-N-acetyl-alpha-D-glucosamine = [(1-&gt;4)-N-acetyl-beta-D-glucosaminyl](n+1) + UDP + H(+)</text>
        <dbReference type="Rhea" id="RHEA:16637"/>
        <dbReference type="Rhea" id="RHEA-COMP:9593"/>
        <dbReference type="Rhea" id="RHEA-COMP:9595"/>
        <dbReference type="ChEBI" id="CHEBI:15378"/>
        <dbReference type="ChEBI" id="CHEBI:17029"/>
        <dbReference type="ChEBI" id="CHEBI:57705"/>
        <dbReference type="ChEBI" id="CHEBI:58223"/>
        <dbReference type="EC" id="2.4.1.16"/>
    </reaction>
</comment>
<evidence type="ECO:0000256" key="4">
    <source>
        <dbReference type="ARBA" id="ARBA00022676"/>
    </source>
</evidence>
<keyword evidence="3" id="KW-1003">Cell membrane</keyword>
<evidence type="ECO:0000259" key="19">
    <source>
        <dbReference type="PROSITE" id="PS50255"/>
    </source>
</evidence>
<comment type="caution">
    <text evidence="22">The sequence shown here is derived from an EMBL/GenBank/DDBJ whole genome shotgun (WGS) entry which is preliminary data.</text>
</comment>
<feature type="compositionally biased region" description="Basic and acidic residues" evidence="17">
    <location>
        <begin position="864"/>
        <end position="893"/>
    </location>
</feature>
<dbReference type="Pfam" id="PF00063">
    <property type="entry name" value="Myosin_head"/>
    <property type="match status" value="1"/>
</dbReference>
<dbReference type="InterPro" id="IPR027417">
    <property type="entry name" value="P-loop_NTPase"/>
</dbReference>
<comment type="similarity">
    <text evidence="16">Belongs to the TRAFAC class myosin-kinesin ATPase superfamily. Myosin family.</text>
</comment>
<dbReference type="InterPro" id="IPR036400">
    <property type="entry name" value="Cyt_B5-like_heme/steroid_sf"/>
</dbReference>
<dbReference type="InterPro" id="IPR029044">
    <property type="entry name" value="Nucleotide-diphossugar_trans"/>
</dbReference>
<protein>
    <recommendedName>
        <fullName evidence="2">chitin synthase</fullName>
        <ecNumber evidence="2">2.4.1.16</ecNumber>
    </recommendedName>
</protein>
<evidence type="ECO:0000259" key="20">
    <source>
        <dbReference type="PROSITE" id="PS51456"/>
    </source>
</evidence>
<keyword evidence="14 16" id="KW-0009">Actin-binding</keyword>
<feature type="transmembrane region" description="Helical" evidence="18">
    <location>
        <begin position="1640"/>
        <end position="1661"/>
    </location>
</feature>
<proteinExistence type="inferred from homology"/>
<keyword evidence="6 18" id="KW-0812">Transmembrane</keyword>
<feature type="region of interest" description="Disordered" evidence="17">
    <location>
        <begin position="1746"/>
        <end position="1828"/>
    </location>
</feature>
<evidence type="ECO:0000256" key="5">
    <source>
        <dbReference type="ARBA" id="ARBA00022679"/>
    </source>
</evidence>
<keyword evidence="7 16" id="KW-0547">Nucleotide-binding</keyword>
<dbReference type="GO" id="GO:0004100">
    <property type="term" value="F:chitin synthase activity"/>
    <property type="evidence" value="ECO:0007669"/>
    <property type="project" value="UniProtKB-EC"/>
</dbReference>
<dbReference type="PROSITE" id="PS51998">
    <property type="entry name" value="DEK_C"/>
    <property type="match status" value="1"/>
</dbReference>
<sequence length="1982" mass="221145">MASSSFSSPALSSGDLVDLIPSSSAATVHPTDDAVLQVLQASFRADRPYFRINTSNLIVVNPFKSLANTNDNSAKEYEERCYRDTSPPSGSSQPPLAPHPYELAARAYLLMRRRGESQAIVFRGITGSGKSFSRDLLIKQILRLSAHSKREAKISELVKASTSLIDSFGNAKTLMNPNASRHGRFFELHFNNRGRISGAKVLTYGLDKSRLNRLSHEERTYHVFYQFLAGATPAERDFFALEDPSDYALLASSGTYRLPAGPFSDDAMAMDQLREDMKTLGFKPKHVTSIFSLLVAILLLSNLQFAEGDARDVPAYVTNMPVLDHISRLLGVSSEDLAQTLTNKTSYVRKELYTVLMNADQSSLQRDHFARDLYAILFAFVVETANHRVCPNPQDPPPHSQIVLLDQPGFQSRGPSSSGSMMFSAGAPLVHAYGQNGFDEFCINFADELLQSYVIRATFEDTVGYNGHIAGDGVSLPTVTTIDNSACVELLRGAQLNERAHKKPAGMLGALSKACSSYKSGKSGDKKDEDLLQDLVSRFAVHTSFVAKPSVAGSTGRNLFGINHYAGNCSYDATGFVEKDTDILDSALVTLLRNSSDSFISKLFAGPSLAAEKHSKDESMIVQAQVSSKPLRHPTPIISFSRTEAGEEHPHLDPSKVYPITTQLNFTLSEVIANLERMRLWTVSCIRPNDSGSPNSFDKRRVKTQIRSLLLPNVVVRRKIEYVVDLEQDAFCERYMPAAPGLTDEKIRQYTLGNGWREGTDFALGHRMIWLSYSTWKMAEDEIRSTEKELRKPQEADDESNYPDDNTENTHQDPALPPPNAYFGQSEDNLLLTRVTTNGTQYRDPNASYGQGGLSTPGLSAPPYREDESGWGSDYDKKEVPQGTSDRSKEGELVVKDAPNAIEEVPTSRSRRFWLYVVWATTWWIPSFCLSWVGRMKRPDIRLAWREKVTIFFLIFLMNAVVIFYIVEFGRLLCPNFNKAWSLNEVAQHTGNNDYWVTVQGQVYDITDFIQRQHSDITGEPSNAQDTLETLAGQDMTYYFPPPLVLGCPSLVNNQNLIFQYQNFSPLIPTAVHTSGSQQSAQNTQLDASDWYTSRFLPTIKQYHKGPLVYDNKAISSAANDQSNPRTWAVWDKSIYDLTDYFYTINQNQGNTGPFTFLNSAITDIFQQQPGQDITAPLNAALAKLDSTTANENIQCLKNMFYRGEKDFRKEARCQVQNYLLLVASSILVASVAMKFLAALQLGGKRDPELLDKFIVCQVPCYTEGEDSLRRTIDSLAALNYDDKRKLLFLICDGNIIGSGNDRTTPRIVLDILGVDPKLDPEPLLFKSIGEGSRQINYGKVYSGLYEFEGHVVPYMVIVKVGKPTERSKPGNRGKRDSQILLMHYLNRVHFDSPMSPLELEIYHQMRNVIGIDPAFYEYIFTVDADTTVTPESLNRLVASAADDSSIIGICGETRLKNEEDSWWTMIQVYEYYISHNLSKAFESLFGSVTCLPGCFSMYRIRTADKGRPIIISNRIIDEYSEPSVDTLHKKNLLSLGEDRFLTTLLMKHFPTFKTKFTQDARAHTVAPESWRVLLSQRRRWINSTVHNLCELILLPELFGFCCFSMRFFVFLDLLGTLILPATVVYLIYLIVVVSSGHSAFPLISVIMIATVYGLQALIFIIRREFMLVGWMVVYLVSYPVYSFLLPVYSFWCMDDFGWGNTRLVIGEGSSKKVMINEDEKFDESMIPLKKFSEYEAEAWETGSRHSEESYRTGLTKPQSRVPSGRDSPRSYPQASHSGDYYRNTNAMSTHNFRNQPSHSNGSHHAGQTSMSQYGGVPQLPVMPLGGGFNGSPAGSDYGGHMPIPTVPYQNTGSIYGMSMVGPQAAMMAGLNMFGGPISGGGLSPSQSAAGTLPPSAGVSQRPMSTFSYATSVNPFAGPSQNPDPSDEELFQALRNYLSTQDLMTVTKKTAREAIMARFPKADLTTKKSFLNESIDKILSES</sequence>
<dbReference type="InterPro" id="IPR001609">
    <property type="entry name" value="Myosin_head_motor_dom-like"/>
</dbReference>
<evidence type="ECO:0000256" key="16">
    <source>
        <dbReference type="PROSITE-ProRule" id="PRU00782"/>
    </source>
</evidence>
<dbReference type="SMART" id="SM01117">
    <property type="entry name" value="Cyt-b5"/>
    <property type="match status" value="1"/>
</dbReference>
<organism evidence="22 23">
    <name type="scientific">Russula ochroleuca</name>
    <dbReference type="NCBI Taxonomy" id="152965"/>
    <lineage>
        <taxon>Eukaryota</taxon>
        <taxon>Fungi</taxon>
        <taxon>Dikarya</taxon>
        <taxon>Basidiomycota</taxon>
        <taxon>Agaricomycotina</taxon>
        <taxon>Agaricomycetes</taxon>
        <taxon>Russulales</taxon>
        <taxon>Russulaceae</taxon>
        <taxon>Russula</taxon>
    </lineage>
</organism>
<dbReference type="GO" id="GO:0003774">
    <property type="term" value="F:cytoskeletal motor activity"/>
    <property type="evidence" value="ECO:0007669"/>
    <property type="project" value="UniProtKB-UniRule"/>
</dbReference>
<dbReference type="SMART" id="SM00242">
    <property type="entry name" value="MYSc"/>
    <property type="match status" value="1"/>
</dbReference>
<feature type="region of interest" description="Actin-binding" evidence="16">
    <location>
        <begin position="668"/>
        <end position="690"/>
    </location>
</feature>
<dbReference type="InterPro" id="IPR036961">
    <property type="entry name" value="Kinesin_motor_dom_sf"/>
</dbReference>
<dbReference type="Gene3D" id="3.40.850.10">
    <property type="entry name" value="Kinesin motor domain"/>
    <property type="match status" value="1"/>
</dbReference>
<dbReference type="Proteomes" id="UP000759537">
    <property type="component" value="Unassembled WGS sequence"/>
</dbReference>
<feature type="transmembrane region" description="Helical" evidence="18">
    <location>
        <begin position="1668"/>
        <end position="1692"/>
    </location>
</feature>
<feature type="domain" description="DEK-C" evidence="21">
    <location>
        <begin position="1924"/>
        <end position="1980"/>
    </location>
</feature>
<evidence type="ECO:0000256" key="17">
    <source>
        <dbReference type="SAM" id="MobiDB-lite"/>
    </source>
</evidence>